<name>A0AAW6BMH0_9GAMM</name>
<organism evidence="1 2">
    <name type="scientific">Photorhabdus bodei</name>
    <dbReference type="NCBI Taxonomy" id="2029681"/>
    <lineage>
        <taxon>Bacteria</taxon>
        <taxon>Pseudomonadati</taxon>
        <taxon>Pseudomonadota</taxon>
        <taxon>Gammaproteobacteria</taxon>
        <taxon>Enterobacterales</taxon>
        <taxon>Morganellaceae</taxon>
        <taxon>Photorhabdus</taxon>
    </lineage>
</organism>
<accession>A0AAW6BMH0</accession>
<proteinExistence type="predicted"/>
<dbReference type="Proteomes" id="UP001212996">
    <property type="component" value="Unassembled WGS sequence"/>
</dbReference>
<comment type="caution">
    <text evidence="1">The sequence shown here is derived from an EMBL/GenBank/DDBJ whole genome shotgun (WGS) entry which is preliminary data.</text>
</comment>
<dbReference type="GO" id="GO:0003677">
    <property type="term" value="F:DNA binding"/>
    <property type="evidence" value="ECO:0007669"/>
    <property type="project" value="UniProtKB-KW"/>
</dbReference>
<evidence type="ECO:0000313" key="2">
    <source>
        <dbReference type="Proteomes" id="UP001212996"/>
    </source>
</evidence>
<gene>
    <name evidence="1" type="ORF">PH362_21155</name>
</gene>
<reference evidence="1" key="1">
    <citation type="submission" date="2023-01" db="EMBL/GenBank/DDBJ databases">
        <title>Genome sequencing of Photorhabdus bodei 09-20.</title>
        <authorList>
            <person name="Kalindamar S."/>
            <person name="Kumru S."/>
        </authorList>
    </citation>
    <scope>NUCLEOTIDE SEQUENCE</scope>
    <source>
        <strain evidence="1">09-20</strain>
    </source>
</reference>
<dbReference type="RefSeq" id="WP_228901379.1">
    <property type="nucleotide sequence ID" value="NZ_CAWQNU010000323.1"/>
</dbReference>
<evidence type="ECO:0000313" key="1">
    <source>
        <dbReference type="EMBL" id="MDB6374363.1"/>
    </source>
</evidence>
<sequence>MENIFIFEPSNKNNPRDNIIKFIEFCKAAIYNNKLTTSWESNVWKKIYRFNKFNMENNLNSQEPLDACFIDFAKAYMLHVHSFNKAKLKSTTLSMLKIVEFVLLKSHVKANIIHCDNLVFDECARLASEKYSKAHAFNVGKELMNLSVFLSENRMTNSSYSFWVNPLKYRNTQAWSGYDYSLEGHPKLPDIKSVIAIAEIFSKDDKQLSLRDIFTVSVLALLMCAPGRISEILALPSDCEITENDGKGIQRYGLRFFSAKGYEGDIKWIPTAMIPVAKKAISRLKQLSNQARLLARKFEDNHSDSLDNTLKKNIPEDFPWYDAEKNIKYSNALCLLNEGQLCKNKPVKLDKLFRPTTSFFKTDIVDSDYIKGYFNVFKRHGYINEDGSPYVLRTHQLRHLLNTFAQINGIDEFSIARWSGRKLISQNISYDHRSHLQMSKSIREQKLSVSVNEHRIKEIPVVNLNEFDSLISGAVLVSKHGYCKHSYAFKPCAHYPIENSGLDNETISNIHDKILKRTLYDKNDGNINADRWYEFHKRIKKGE</sequence>
<keyword evidence="1" id="KW-0238">DNA-binding</keyword>
<protein>
    <submittedName>
        <fullName evidence="1">DNA-binding protein</fullName>
    </submittedName>
</protein>
<dbReference type="EMBL" id="JAQMFO010000043">
    <property type="protein sequence ID" value="MDB6374363.1"/>
    <property type="molecule type" value="Genomic_DNA"/>
</dbReference>
<dbReference type="AlphaFoldDB" id="A0AAW6BMH0"/>